<reference evidence="1" key="1">
    <citation type="submission" date="2020-01" db="EMBL/GenBank/DDBJ databases">
        <authorList>
            <person name="Mishra B."/>
        </authorList>
    </citation>
    <scope>NUCLEOTIDE SEQUENCE [LARGE SCALE GENOMIC DNA]</scope>
</reference>
<evidence type="ECO:0000313" key="2">
    <source>
        <dbReference type="Proteomes" id="UP000467841"/>
    </source>
</evidence>
<dbReference type="AlphaFoldDB" id="A0A6D2KXK3"/>
<dbReference type="OrthoDB" id="1107094at2759"/>
<proteinExistence type="predicted"/>
<dbReference type="SUPFAM" id="SSF56219">
    <property type="entry name" value="DNase I-like"/>
    <property type="match status" value="1"/>
</dbReference>
<dbReference type="InterPro" id="IPR036691">
    <property type="entry name" value="Endo/exonu/phosph_ase_sf"/>
</dbReference>
<keyword evidence="2" id="KW-1185">Reference proteome</keyword>
<evidence type="ECO:0008006" key="3">
    <source>
        <dbReference type="Google" id="ProtNLM"/>
    </source>
</evidence>
<name>A0A6D2KXK3_9BRAS</name>
<dbReference type="Proteomes" id="UP000467841">
    <property type="component" value="Unassembled WGS sequence"/>
</dbReference>
<evidence type="ECO:0000313" key="1">
    <source>
        <dbReference type="EMBL" id="CAA7056904.1"/>
    </source>
</evidence>
<dbReference type="EMBL" id="CACVBM020001662">
    <property type="protein sequence ID" value="CAA7056904.1"/>
    <property type="molecule type" value="Genomic_DNA"/>
</dbReference>
<gene>
    <name evidence="1" type="ORF">MERR_LOCUS44140</name>
</gene>
<dbReference type="Gene3D" id="3.60.10.10">
    <property type="entry name" value="Endonuclease/exonuclease/phosphatase"/>
    <property type="match status" value="1"/>
</dbReference>
<organism evidence="1 2">
    <name type="scientific">Microthlaspi erraticum</name>
    <dbReference type="NCBI Taxonomy" id="1685480"/>
    <lineage>
        <taxon>Eukaryota</taxon>
        <taxon>Viridiplantae</taxon>
        <taxon>Streptophyta</taxon>
        <taxon>Embryophyta</taxon>
        <taxon>Tracheophyta</taxon>
        <taxon>Spermatophyta</taxon>
        <taxon>Magnoliopsida</taxon>
        <taxon>eudicotyledons</taxon>
        <taxon>Gunneridae</taxon>
        <taxon>Pentapetalae</taxon>
        <taxon>rosids</taxon>
        <taxon>malvids</taxon>
        <taxon>Brassicales</taxon>
        <taxon>Brassicaceae</taxon>
        <taxon>Coluteocarpeae</taxon>
        <taxon>Microthlaspi</taxon>
    </lineage>
</organism>
<protein>
    <recommendedName>
        <fullName evidence="3">Endonuclease/exonuclease/phosphatase domain-containing protein</fullName>
    </recommendedName>
</protein>
<comment type="caution">
    <text evidence="1">The sequence shown here is derived from an EMBL/GenBank/DDBJ whole genome shotgun (WGS) entry which is preliminary data.</text>
</comment>
<accession>A0A6D2KXK3</accession>
<sequence length="283" mass="33270">MFLMETMNRRDVLVDLQEWLCYKRVFTVEPIGTCGGLALFCKNGVDIVVLEENKNLLDIYVQYGAVSFFVSCVYGAPDKRYRDEVWEQLSRIGVNRQDSWCMIGDFNEITSNGEKLGGPRRSVSSFQSFVDMLNACASNQCFLDKRGSDHRPVLVSLQDSQEAYRGHFRFDKRLLLQPEVKMSISNSWKRRVSGNLFSVSDRLRDVRKSLSVWKRNNKMNLNDRVQLLEKNLEEEQSVSFPCTGRLRYLKRELVFAYKDEEMYWRQKSRQKWLRSGIGKDWKF</sequence>